<feature type="region of interest" description="Disordered" evidence="1">
    <location>
        <begin position="92"/>
        <end position="294"/>
    </location>
</feature>
<protein>
    <submittedName>
        <fullName evidence="2">Uncharacterized protein</fullName>
    </submittedName>
</protein>
<sequence>MLARPLRNRRQTSFPQRRVYTVMTHCGKPNKARDASPKKSSPPKSGKKDWTTRTDKNVALVRAGSLDGGSSSDGLRNTNGLVAVTNPGYQAGLTLPSSSGNGKDLSPNPGPRKLTRAGSTSKATKQPTLKQKKRVSDSAVDVSSLAFSAARTGTAADTKSTAPSRSGTIRSTMSEPPNHRTRRTSLPASVPKFDVRGINGPVDPGSPPKEKGPKPLHLTYTESPTTWVYHPSSPGARRSPGTSGSGSPQTHGTSRHTRSGSKDTKGASLMTLVEGVASDPQRGETITTVQRSSASKLMLPSDYVKTTGTSSSSVLFHAKAPGSSIPTVAINPPTPQNEAGAEKQLQSTSTSFPQTRTPEVRHNPPPRTTSPLRSALRRRSPSPSSGTLRERNGGAPPSATPYILRQFLSLYLFAQGLPLVNRKKTYHRTRLVTNIYLGRMRTMNRMYPPLQLTRFQSKWAKLLTFRMELEAHQVNHLRLLIFRVPQPMPP</sequence>
<dbReference type="AlphaFoldDB" id="A0A9P6B9S9"/>
<feature type="compositionally biased region" description="Low complexity" evidence="1">
    <location>
        <begin position="230"/>
        <end position="252"/>
    </location>
</feature>
<proteinExistence type="predicted"/>
<evidence type="ECO:0000313" key="3">
    <source>
        <dbReference type="Proteomes" id="UP000886523"/>
    </source>
</evidence>
<feature type="compositionally biased region" description="Polar residues" evidence="1">
    <location>
        <begin position="155"/>
        <end position="175"/>
    </location>
</feature>
<evidence type="ECO:0000256" key="1">
    <source>
        <dbReference type="SAM" id="MobiDB-lite"/>
    </source>
</evidence>
<feature type="compositionally biased region" description="Polar residues" evidence="1">
    <location>
        <begin position="344"/>
        <end position="357"/>
    </location>
</feature>
<feature type="compositionally biased region" description="Low complexity" evidence="1">
    <location>
        <begin position="64"/>
        <end position="75"/>
    </location>
</feature>
<keyword evidence="3" id="KW-1185">Reference proteome</keyword>
<evidence type="ECO:0000313" key="2">
    <source>
        <dbReference type="EMBL" id="KAF9520160.1"/>
    </source>
</evidence>
<feature type="region of interest" description="Disordered" evidence="1">
    <location>
        <begin position="62"/>
        <end position="81"/>
    </location>
</feature>
<dbReference type="EMBL" id="MU128913">
    <property type="protein sequence ID" value="KAF9520160.1"/>
    <property type="molecule type" value="Genomic_DNA"/>
</dbReference>
<feature type="compositionally biased region" description="Basic and acidic residues" evidence="1">
    <location>
        <begin position="46"/>
        <end position="56"/>
    </location>
</feature>
<comment type="caution">
    <text evidence="2">The sequence shown here is derived from an EMBL/GenBank/DDBJ whole genome shotgun (WGS) entry which is preliminary data.</text>
</comment>
<organism evidence="2 3">
    <name type="scientific">Hydnum rufescens UP504</name>
    <dbReference type="NCBI Taxonomy" id="1448309"/>
    <lineage>
        <taxon>Eukaryota</taxon>
        <taxon>Fungi</taxon>
        <taxon>Dikarya</taxon>
        <taxon>Basidiomycota</taxon>
        <taxon>Agaricomycotina</taxon>
        <taxon>Agaricomycetes</taxon>
        <taxon>Cantharellales</taxon>
        <taxon>Hydnaceae</taxon>
        <taxon>Hydnum</taxon>
    </lineage>
</organism>
<feature type="region of interest" description="Disordered" evidence="1">
    <location>
        <begin position="325"/>
        <end position="397"/>
    </location>
</feature>
<feature type="compositionally biased region" description="Polar residues" evidence="1">
    <location>
        <begin position="284"/>
        <end position="294"/>
    </location>
</feature>
<name>A0A9P6B9S9_9AGAM</name>
<feature type="compositionally biased region" description="Low complexity" evidence="1">
    <location>
        <begin position="137"/>
        <end position="150"/>
    </location>
</feature>
<dbReference type="Proteomes" id="UP000886523">
    <property type="component" value="Unassembled WGS sequence"/>
</dbReference>
<reference evidence="2" key="1">
    <citation type="journal article" date="2020" name="Nat. Commun.">
        <title>Large-scale genome sequencing of mycorrhizal fungi provides insights into the early evolution of symbiotic traits.</title>
        <authorList>
            <person name="Miyauchi S."/>
            <person name="Kiss E."/>
            <person name="Kuo A."/>
            <person name="Drula E."/>
            <person name="Kohler A."/>
            <person name="Sanchez-Garcia M."/>
            <person name="Morin E."/>
            <person name="Andreopoulos B."/>
            <person name="Barry K.W."/>
            <person name="Bonito G."/>
            <person name="Buee M."/>
            <person name="Carver A."/>
            <person name="Chen C."/>
            <person name="Cichocki N."/>
            <person name="Clum A."/>
            <person name="Culley D."/>
            <person name="Crous P.W."/>
            <person name="Fauchery L."/>
            <person name="Girlanda M."/>
            <person name="Hayes R.D."/>
            <person name="Keri Z."/>
            <person name="LaButti K."/>
            <person name="Lipzen A."/>
            <person name="Lombard V."/>
            <person name="Magnuson J."/>
            <person name="Maillard F."/>
            <person name="Murat C."/>
            <person name="Nolan M."/>
            <person name="Ohm R.A."/>
            <person name="Pangilinan J."/>
            <person name="Pereira M.F."/>
            <person name="Perotto S."/>
            <person name="Peter M."/>
            <person name="Pfister S."/>
            <person name="Riley R."/>
            <person name="Sitrit Y."/>
            <person name="Stielow J.B."/>
            <person name="Szollosi G."/>
            <person name="Zifcakova L."/>
            <person name="Stursova M."/>
            <person name="Spatafora J.W."/>
            <person name="Tedersoo L."/>
            <person name="Vaario L.M."/>
            <person name="Yamada A."/>
            <person name="Yan M."/>
            <person name="Wang P."/>
            <person name="Xu J."/>
            <person name="Bruns T."/>
            <person name="Baldrian P."/>
            <person name="Vilgalys R."/>
            <person name="Dunand C."/>
            <person name="Henrissat B."/>
            <person name="Grigoriev I.V."/>
            <person name="Hibbett D."/>
            <person name="Nagy L.G."/>
            <person name="Martin F.M."/>
        </authorList>
    </citation>
    <scope>NUCLEOTIDE SEQUENCE</scope>
    <source>
        <strain evidence="2">UP504</strain>
    </source>
</reference>
<gene>
    <name evidence="2" type="ORF">BS47DRAFT_847473</name>
</gene>
<feature type="region of interest" description="Disordered" evidence="1">
    <location>
        <begin position="21"/>
        <end position="57"/>
    </location>
</feature>
<feature type="compositionally biased region" description="Polar residues" evidence="1">
    <location>
        <begin position="117"/>
        <end position="129"/>
    </location>
</feature>
<accession>A0A9P6B9S9</accession>